<dbReference type="KEGG" id="prg:RB151_003410"/>
<protein>
    <submittedName>
        <fullName evidence="3">DUF1090 domain-containing protein</fullName>
    </submittedName>
</protein>
<sequence>MKKLLIVTTASALFFVSSSVMAAKTQNGCDIKKQRIEAQIKYAKQHGNQYRVRGLEEALDNVNRYCTPESLYRDSQKNVDEKREKVQEREAELKEEKQQGNDLKKIKKRERKLAEAQAELKEAQDEMQIYKGAL</sequence>
<dbReference type="EMBL" id="SHDO01000021">
    <property type="protein sequence ID" value="MBX6981976.1"/>
    <property type="molecule type" value="Genomic_DNA"/>
</dbReference>
<evidence type="ECO:0000256" key="2">
    <source>
        <dbReference type="SAM" id="SignalP"/>
    </source>
</evidence>
<evidence type="ECO:0000313" key="3">
    <source>
        <dbReference type="EMBL" id="MBX6981976.1"/>
    </source>
</evidence>
<evidence type="ECO:0000256" key="1">
    <source>
        <dbReference type="SAM" id="MobiDB-lite"/>
    </source>
</evidence>
<evidence type="ECO:0000313" key="4">
    <source>
        <dbReference type="Proteomes" id="UP000824410"/>
    </source>
</evidence>
<organism evidence="3 4">
    <name type="scientific">Providencia rettgeri</name>
    <dbReference type="NCBI Taxonomy" id="587"/>
    <lineage>
        <taxon>Bacteria</taxon>
        <taxon>Pseudomonadati</taxon>
        <taxon>Pseudomonadota</taxon>
        <taxon>Gammaproteobacteria</taxon>
        <taxon>Enterobacterales</taxon>
        <taxon>Morganellaceae</taxon>
        <taxon>Providencia</taxon>
    </lineage>
</organism>
<feature type="signal peptide" evidence="2">
    <location>
        <begin position="1"/>
        <end position="22"/>
    </location>
</feature>
<proteinExistence type="predicted"/>
<keyword evidence="2" id="KW-0732">Signal</keyword>
<accession>A0A1J0E2A7</accession>
<dbReference type="Pfam" id="PF06476">
    <property type="entry name" value="DUF1090"/>
    <property type="match status" value="1"/>
</dbReference>
<dbReference type="InterPro" id="IPR009468">
    <property type="entry name" value="DUF1090"/>
</dbReference>
<dbReference type="Proteomes" id="UP000824410">
    <property type="component" value="Unassembled WGS sequence"/>
</dbReference>
<feature type="chain" id="PRO_5009610362" evidence="2">
    <location>
        <begin position="23"/>
        <end position="134"/>
    </location>
</feature>
<feature type="compositionally biased region" description="Basic and acidic residues" evidence="1">
    <location>
        <begin position="73"/>
        <end position="104"/>
    </location>
</feature>
<comment type="caution">
    <text evidence="3">The sequence shown here is derived from an EMBL/GenBank/DDBJ whole genome shotgun (WGS) entry which is preliminary data.</text>
</comment>
<feature type="region of interest" description="Disordered" evidence="1">
    <location>
        <begin position="73"/>
        <end position="108"/>
    </location>
</feature>
<dbReference type="AlphaFoldDB" id="A0A1J0E2A7"/>
<dbReference type="OrthoDB" id="8689941at2"/>
<dbReference type="RefSeq" id="WP_042847646.1">
    <property type="nucleotide sequence ID" value="NZ_ABEXNG020000055.1"/>
</dbReference>
<name>A0A1J0E2A7_PRORE</name>
<reference evidence="3" key="1">
    <citation type="submission" date="2019-02" db="EMBL/GenBank/DDBJ databases">
        <title>Genomic characterization of isolates from hospital effluents in KZN, South Africa.</title>
        <authorList>
            <person name="Ntshobeni N."/>
            <person name="Allam M."/>
            <person name="Ismail A."/>
            <person name="Amoako D."/>
            <person name="Essack S."/>
            <person name="Chenia H."/>
        </authorList>
    </citation>
    <scope>NUCLEOTIDE SEQUENCE</scope>
    <source>
        <strain evidence="3">AFE97_S1</strain>
    </source>
</reference>
<gene>
    <name evidence="3" type="ORF">EX242_17185</name>
</gene>